<keyword evidence="1" id="KW-0929">Antimicrobial</keyword>
<name>A0ABY8N4X9_9FLAO</name>
<evidence type="ECO:0000313" key="7">
    <source>
        <dbReference type="EMBL" id="WGK94704.1"/>
    </source>
</evidence>
<dbReference type="SUPFAM" id="SSF54106">
    <property type="entry name" value="LysM domain"/>
    <property type="match status" value="1"/>
</dbReference>
<evidence type="ECO:0000256" key="3">
    <source>
        <dbReference type="ARBA" id="ARBA00022801"/>
    </source>
</evidence>
<dbReference type="Pfam" id="PF01476">
    <property type="entry name" value="LysM"/>
    <property type="match status" value="1"/>
</dbReference>
<feature type="domain" description="LysM" evidence="6">
    <location>
        <begin position="224"/>
        <end position="267"/>
    </location>
</feature>
<dbReference type="InterPro" id="IPR051056">
    <property type="entry name" value="Glycosyl_Hydrolase_73"/>
</dbReference>
<dbReference type="InterPro" id="IPR002901">
    <property type="entry name" value="MGlyc_endo_b_GlcNAc-like_dom"/>
</dbReference>
<reference evidence="7 8" key="1">
    <citation type="submission" date="2023-06" db="EMBL/GenBank/DDBJ databases">
        <title>Complete Genome Sequence of Flavobacterium keumense K3R-10.</title>
        <authorList>
            <person name="Jeong H."/>
            <person name="Jhang S.Y."/>
            <person name="Kim J.N."/>
        </authorList>
    </citation>
    <scope>NUCLEOTIDE SEQUENCE [LARGE SCALE GENOMIC DNA]</scope>
    <source>
        <strain evidence="7 8">K3R-10</strain>
    </source>
</reference>
<dbReference type="EMBL" id="CP092332">
    <property type="protein sequence ID" value="WGK94704.1"/>
    <property type="molecule type" value="Genomic_DNA"/>
</dbReference>
<gene>
    <name evidence="7" type="ORF">MG292_00300</name>
</gene>
<dbReference type="PROSITE" id="PS51782">
    <property type="entry name" value="LYSM"/>
    <property type="match status" value="1"/>
</dbReference>
<dbReference type="Gene3D" id="3.10.350.10">
    <property type="entry name" value="LysM domain"/>
    <property type="match status" value="1"/>
</dbReference>
<keyword evidence="8" id="KW-1185">Reference proteome</keyword>
<dbReference type="Gene3D" id="1.10.530.10">
    <property type="match status" value="1"/>
</dbReference>
<evidence type="ECO:0000256" key="5">
    <source>
        <dbReference type="SAM" id="SignalP"/>
    </source>
</evidence>
<feature type="signal peptide" evidence="5">
    <location>
        <begin position="1"/>
        <end position="19"/>
    </location>
</feature>
<dbReference type="Pfam" id="PF01832">
    <property type="entry name" value="Glucosaminidase"/>
    <property type="match status" value="1"/>
</dbReference>
<keyword evidence="2" id="KW-0081">Bacteriolytic enzyme</keyword>
<sequence length="268" mass="30391">MIKKSVLVFVLFLFVGCHAKKSVIVTKKDDRYNSSSKYKRNTGSSSSRPASTSVVVNDYIANYKEVAMNNMKNYGIPASIILAQGILESGAGRGTLAMTANNHFGIKCHNDWTGETVLKDDDAAQECFRKYNDPADSFKDHATFLTGRNRYASLFDLPKDDYEAWARGLRLAGYATDPNYPEKLISYIEKYELYQYDSQVLGKKYVINKKKIETPVLAENQSQGYYEVQKGDTLFSIAKKFNLNLEDVKQKNNMIDNTLYVGQKLRLK</sequence>
<dbReference type="PROSITE" id="PS51257">
    <property type="entry name" value="PROKAR_LIPOPROTEIN"/>
    <property type="match status" value="1"/>
</dbReference>
<organism evidence="7 8">
    <name type="scientific">Flavobacterium keumense</name>
    <dbReference type="NCBI Taxonomy" id="1306518"/>
    <lineage>
        <taxon>Bacteria</taxon>
        <taxon>Pseudomonadati</taxon>
        <taxon>Bacteroidota</taxon>
        <taxon>Flavobacteriia</taxon>
        <taxon>Flavobacteriales</taxon>
        <taxon>Flavobacteriaceae</taxon>
        <taxon>Flavobacterium</taxon>
    </lineage>
</organism>
<dbReference type="Proteomes" id="UP001232117">
    <property type="component" value="Chromosome"/>
</dbReference>
<evidence type="ECO:0000256" key="4">
    <source>
        <dbReference type="ARBA" id="ARBA00032108"/>
    </source>
</evidence>
<keyword evidence="3" id="KW-0378">Hydrolase</keyword>
<dbReference type="SMART" id="SM00047">
    <property type="entry name" value="LYZ2"/>
    <property type="match status" value="1"/>
</dbReference>
<accession>A0ABY8N4X9</accession>
<evidence type="ECO:0000256" key="1">
    <source>
        <dbReference type="ARBA" id="ARBA00022529"/>
    </source>
</evidence>
<dbReference type="PANTHER" id="PTHR33308">
    <property type="entry name" value="PEPTIDOGLYCAN HYDROLASE FLGJ"/>
    <property type="match status" value="1"/>
</dbReference>
<evidence type="ECO:0000256" key="2">
    <source>
        <dbReference type="ARBA" id="ARBA00022638"/>
    </source>
</evidence>
<protein>
    <recommendedName>
        <fullName evidence="4">Peptidoglycan hydrolase</fullName>
    </recommendedName>
</protein>
<dbReference type="CDD" id="cd00118">
    <property type="entry name" value="LysM"/>
    <property type="match status" value="1"/>
</dbReference>
<evidence type="ECO:0000313" key="8">
    <source>
        <dbReference type="Proteomes" id="UP001232117"/>
    </source>
</evidence>
<dbReference type="RefSeq" id="WP_264532566.1">
    <property type="nucleotide sequence ID" value="NZ_CP092332.1"/>
</dbReference>
<dbReference type="PANTHER" id="PTHR33308:SF9">
    <property type="entry name" value="PEPTIDOGLYCAN HYDROLASE FLGJ"/>
    <property type="match status" value="1"/>
</dbReference>
<dbReference type="InterPro" id="IPR036779">
    <property type="entry name" value="LysM_dom_sf"/>
</dbReference>
<dbReference type="InterPro" id="IPR018392">
    <property type="entry name" value="LysM"/>
</dbReference>
<evidence type="ECO:0000259" key="6">
    <source>
        <dbReference type="PROSITE" id="PS51782"/>
    </source>
</evidence>
<proteinExistence type="predicted"/>
<feature type="chain" id="PRO_5047470510" description="Peptidoglycan hydrolase" evidence="5">
    <location>
        <begin position="20"/>
        <end position="268"/>
    </location>
</feature>
<keyword evidence="5" id="KW-0732">Signal</keyword>
<dbReference type="SMART" id="SM00257">
    <property type="entry name" value="LysM"/>
    <property type="match status" value="1"/>
</dbReference>